<evidence type="ECO:0000313" key="8">
    <source>
        <dbReference type="EMBL" id="ABM29300.1"/>
    </source>
</evidence>
<dbReference type="InterPro" id="IPR001789">
    <property type="entry name" value="Sig_transdc_resp-reg_receiver"/>
</dbReference>
<evidence type="ECO:0000259" key="6">
    <source>
        <dbReference type="PROSITE" id="PS50045"/>
    </source>
</evidence>
<dbReference type="GO" id="GO:0043565">
    <property type="term" value="F:sequence-specific DNA binding"/>
    <property type="evidence" value="ECO:0007669"/>
    <property type="project" value="InterPro"/>
</dbReference>
<keyword evidence="4" id="KW-0804">Transcription</keyword>
<reference evidence="9" key="1">
    <citation type="journal article" date="2009" name="Environ. Microbiol.">
        <title>Contribution of mobile genetic elements to Desulfovibrio vulgaris genome plasticity.</title>
        <authorList>
            <person name="Walker C.B."/>
            <person name="Stolyar S."/>
            <person name="Chivian D."/>
            <person name="Pinel N."/>
            <person name="Gabster J.A."/>
            <person name="Dehal P.S."/>
            <person name="He Z."/>
            <person name="Yang Z.K."/>
            <person name="Yen H.C."/>
            <person name="Zhou J."/>
            <person name="Wall J.D."/>
            <person name="Hazen T.C."/>
            <person name="Arkin A.P."/>
            <person name="Stahl D.A."/>
        </authorList>
    </citation>
    <scope>NUCLEOTIDE SEQUENCE [LARGE SCALE GENOMIC DNA]</scope>
    <source>
        <strain evidence="9">DP4</strain>
    </source>
</reference>
<dbReference type="Gene3D" id="1.10.10.60">
    <property type="entry name" value="Homeodomain-like"/>
    <property type="match status" value="1"/>
</dbReference>
<feature type="domain" description="Sigma-54 factor interaction" evidence="6">
    <location>
        <begin position="165"/>
        <end position="396"/>
    </location>
</feature>
<dbReference type="PRINTS" id="PR01590">
    <property type="entry name" value="HTHFIS"/>
</dbReference>
<dbReference type="SMART" id="SM00448">
    <property type="entry name" value="REC"/>
    <property type="match status" value="1"/>
</dbReference>
<dbReference type="Pfam" id="PF00072">
    <property type="entry name" value="Response_reg"/>
    <property type="match status" value="1"/>
</dbReference>
<dbReference type="PROSITE" id="PS50110">
    <property type="entry name" value="RESPONSE_REGULATORY"/>
    <property type="match status" value="1"/>
</dbReference>
<dbReference type="Gene3D" id="3.40.50.300">
    <property type="entry name" value="P-loop containing nucleotide triphosphate hydrolases"/>
    <property type="match status" value="1"/>
</dbReference>
<dbReference type="InterPro" id="IPR027417">
    <property type="entry name" value="P-loop_NTPase"/>
</dbReference>
<dbReference type="GO" id="GO:0000160">
    <property type="term" value="P:phosphorelay signal transduction system"/>
    <property type="evidence" value="ECO:0007669"/>
    <property type="project" value="InterPro"/>
</dbReference>
<dbReference type="KEGG" id="dvl:Dvul_2284"/>
<dbReference type="Proteomes" id="UP000009173">
    <property type="component" value="Chromosome"/>
</dbReference>
<keyword evidence="2" id="KW-0067">ATP-binding</keyword>
<proteinExistence type="predicted"/>
<dbReference type="RefSeq" id="WP_011792763.1">
    <property type="nucleotide sequence ID" value="NC_008751.1"/>
</dbReference>
<accession>A0A0H3A9E0</accession>
<dbReference type="PROSITE" id="PS50045">
    <property type="entry name" value="SIGMA54_INTERACT_4"/>
    <property type="match status" value="1"/>
</dbReference>
<feature type="modified residue" description="4-aspartylphosphate" evidence="5">
    <location>
        <position position="51"/>
    </location>
</feature>
<dbReference type="EMBL" id="CP000527">
    <property type="protein sequence ID" value="ABM29300.1"/>
    <property type="molecule type" value="Genomic_DNA"/>
</dbReference>
<sequence>MRILIVDDNATSLESLRTVLEDLGHQATAVPHPHRAIEEAARTFYPLIITDIRMPDMDGLELLAHLKSDTATAKSNVVLITGHGDMETAVEALRRGAYDYLNKPINARELAIVVDRCAEHMALVSENATLRSDMEGRVAQATTALRQDLEAARLRLRNVSGIGDIVTASPAMRRILEEAAIFHADPSVPVLVEGETGTGKEVVARLVHFGHDGDDRPFIDLNCAAIPTELFESELFGHEAGAYTGSRSGGSPGKLELAADGTLFLDEVAELPLHLQPKLLRVLEERTFYRLGGLKRRNFRARIVCAANRDLEQMVENGLFRRDLYHRLRVGHLILPPLRERREDIPEMAALFLRREAARKKKQFTGIDDEALALLQSAVWKGNVRELENTIERAVLLHDGTLLRPEHLVLPIRLSDDVSHRTGSEGTPANEALTSTPEDFRIPDEGMNLHEFVERLVEQALQRCNGNKTRAATLLGLSRFALLRRLRK</sequence>
<evidence type="ECO:0000256" key="4">
    <source>
        <dbReference type="ARBA" id="ARBA00023163"/>
    </source>
</evidence>
<keyword evidence="5" id="KW-0597">Phosphoprotein</keyword>
<evidence type="ECO:0000256" key="3">
    <source>
        <dbReference type="ARBA" id="ARBA00023015"/>
    </source>
</evidence>
<dbReference type="SMART" id="SM00382">
    <property type="entry name" value="AAA"/>
    <property type="match status" value="1"/>
</dbReference>
<gene>
    <name evidence="8" type="ordered locus">Dvul_2284</name>
</gene>
<dbReference type="SUPFAM" id="SSF46689">
    <property type="entry name" value="Homeodomain-like"/>
    <property type="match status" value="1"/>
</dbReference>
<dbReference type="InterPro" id="IPR025662">
    <property type="entry name" value="Sigma_54_int_dom_ATP-bd_1"/>
</dbReference>
<feature type="domain" description="Response regulatory" evidence="7">
    <location>
        <begin position="2"/>
        <end position="118"/>
    </location>
</feature>
<evidence type="ECO:0000256" key="2">
    <source>
        <dbReference type="ARBA" id="ARBA00022840"/>
    </source>
</evidence>
<evidence type="ECO:0000256" key="5">
    <source>
        <dbReference type="PROSITE-ProRule" id="PRU00169"/>
    </source>
</evidence>
<keyword evidence="1" id="KW-0547">Nucleotide-binding</keyword>
<dbReference type="GO" id="GO:0005524">
    <property type="term" value="F:ATP binding"/>
    <property type="evidence" value="ECO:0007669"/>
    <property type="project" value="UniProtKB-KW"/>
</dbReference>
<dbReference type="InterPro" id="IPR058031">
    <property type="entry name" value="AAA_lid_NorR"/>
</dbReference>
<organism evidence="8 9">
    <name type="scientific">Nitratidesulfovibrio vulgaris (strain DP4)</name>
    <name type="common">Desulfovibrio vulgaris</name>
    <dbReference type="NCBI Taxonomy" id="391774"/>
    <lineage>
        <taxon>Bacteria</taxon>
        <taxon>Pseudomonadati</taxon>
        <taxon>Thermodesulfobacteriota</taxon>
        <taxon>Desulfovibrionia</taxon>
        <taxon>Desulfovibrionales</taxon>
        <taxon>Desulfovibrionaceae</taxon>
        <taxon>Nitratidesulfovibrio</taxon>
    </lineage>
</organism>
<dbReference type="PANTHER" id="PTHR32071">
    <property type="entry name" value="TRANSCRIPTIONAL REGULATORY PROTEIN"/>
    <property type="match status" value="1"/>
</dbReference>
<dbReference type="HOGENOM" id="CLU_000445_0_1_7"/>
<dbReference type="FunFam" id="3.40.50.300:FF:000006">
    <property type="entry name" value="DNA-binding transcriptional regulator NtrC"/>
    <property type="match status" value="1"/>
</dbReference>
<dbReference type="PROSITE" id="PS00675">
    <property type="entry name" value="SIGMA54_INTERACT_1"/>
    <property type="match status" value="1"/>
</dbReference>
<dbReference type="CDD" id="cd00009">
    <property type="entry name" value="AAA"/>
    <property type="match status" value="1"/>
</dbReference>
<name>A0A0H3A9E0_NITV4</name>
<dbReference type="InterPro" id="IPR003593">
    <property type="entry name" value="AAA+_ATPase"/>
</dbReference>
<dbReference type="GO" id="GO:0006355">
    <property type="term" value="P:regulation of DNA-templated transcription"/>
    <property type="evidence" value="ECO:0007669"/>
    <property type="project" value="InterPro"/>
</dbReference>
<dbReference type="InterPro" id="IPR011006">
    <property type="entry name" value="CheY-like_superfamily"/>
</dbReference>
<dbReference type="InterPro" id="IPR002078">
    <property type="entry name" value="Sigma_54_int"/>
</dbReference>
<protein>
    <submittedName>
        <fullName evidence="8">Two component, sigma54 specific, transcriptional regulator, Fis family</fullName>
    </submittedName>
</protein>
<evidence type="ECO:0000259" key="7">
    <source>
        <dbReference type="PROSITE" id="PS50110"/>
    </source>
</evidence>
<dbReference type="Pfam" id="PF00158">
    <property type="entry name" value="Sigma54_activat"/>
    <property type="match status" value="1"/>
</dbReference>
<dbReference type="Gene3D" id="3.40.50.2300">
    <property type="match status" value="1"/>
</dbReference>
<dbReference type="SUPFAM" id="SSF52540">
    <property type="entry name" value="P-loop containing nucleoside triphosphate hydrolases"/>
    <property type="match status" value="1"/>
</dbReference>
<dbReference type="InterPro" id="IPR002197">
    <property type="entry name" value="HTH_Fis"/>
</dbReference>
<dbReference type="InterPro" id="IPR009057">
    <property type="entry name" value="Homeodomain-like_sf"/>
</dbReference>
<evidence type="ECO:0000256" key="1">
    <source>
        <dbReference type="ARBA" id="ARBA00022741"/>
    </source>
</evidence>
<dbReference type="SUPFAM" id="SSF52172">
    <property type="entry name" value="CheY-like"/>
    <property type="match status" value="1"/>
</dbReference>
<evidence type="ECO:0000313" key="9">
    <source>
        <dbReference type="Proteomes" id="UP000009173"/>
    </source>
</evidence>
<dbReference type="Pfam" id="PF25601">
    <property type="entry name" value="AAA_lid_14"/>
    <property type="match status" value="1"/>
</dbReference>
<keyword evidence="3" id="KW-0805">Transcription regulation</keyword>
<dbReference type="AlphaFoldDB" id="A0A0H3A9E0"/>
<dbReference type="Pfam" id="PF02954">
    <property type="entry name" value="HTH_8"/>
    <property type="match status" value="1"/>
</dbReference>
<dbReference type="Gene3D" id="1.10.8.60">
    <property type="match status" value="1"/>
</dbReference>